<evidence type="ECO:0000259" key="2">
    <source>
        <dbReference type="PROSITE" id="PS50110"/>
    </source>
</evidence>
<comment type="caution">
    <text evidence="3">The sequence shown here is derived from an EMBL/GenBank/DDBJ whole genome shotgun (WGS) entry which is preliminary data.</text>
</comment>
<evidence type="ECO:0000256" key="1">
    <source>
        <dbReference type="PROSITE-ProRule" id="PRU00169"/>
    </source>
</evidence>
<dbReference type="AlphaFoldDB" id="A0A1V9FYG4"/>
<feature type="modified residue" description="4-aspartylphosphate" evidence="1">
    <location>
        <position position="55"/>
    </location>
</feature>
<dbReference type="InterPro" id="IPR051271">
    <property type="entry name" value="2C-system_Tx_regulators"/>
</dbReference>
<keyword evidence="1" id="KW-0597">Phosphoprotein</keyword>
<reference evidence="3 4" key="1">
    <citation type="submission" date="2016-03" db="EMBL/GenBank/DDBJ databases">
        <title>Niastella vici sp. nov., isolated from farmland soil.</title>
        <authorList>
            <person name="Chen L."/>
            <person name="Wang D."/>
            <person name="Yang S."/>
            <person name="Wang G."/>
        </authorList>
    </citation>
    <scope>NUCLEOTIDE SEQUENCE [LARGE SCALE GENOMIC DNA]</scope>
    <source>
        <strain evidence="3 4">DJ57</strain>
    </source>
</reference>
<organism evidence="3 4">
    <name type="scientific">Niastella vici</name>
    <dbReference type="NCBI Taxonomy" id="1703345"/>
    <lineage>
        <taxon>Bacteria</taxon>
        <taxon>Pseudomonadati</taxon>
        <taxon>Bacteroidota</taxon>
        <taxon>Chitinophagia</taxon>
        <taxon>Chitinophagales</taxon>
        <taxon>Chitinophagaceae</taxon>
        <taxon>Niastella</taxon>
    </lineage>
</organism>
<gene>
    <name evidence="3" type="ORF">A3860_23900</name>
</gene>
<dbReference type="EMBL" id="LVYD01000045">
    <property type="protein sequence ID" value="OQP63393.1"/>
    <property type="molecule type" value="Genomic_DNA"/>
</dbReference>
<evidence type="ECO:0000313" key="3">
    <source>
        <dbReference type="EMBL" id="OQP63393.1"/>
    </source>
</evidence>
<feature type="domain" description="Response regulatory" evidence="2">
    <location>
        <begin position="3"/>
        <end position="116"/>
    </location>
</feature>
<sequence>MIRTVLVDDERASIGILKNLLKAHCPEIEIIGEAASVHAALEVIHACSPDLLLLDIAINNENAFDLLNGLDKIEFQIIFVTAWNDHAIEAFKYSAVDYLLKPVDAADLQRAIKKVVKRSHEKEVIDNLKVLQENIQALQISQQKMAVPTMQGLSFIPLKDIVRLEAKGPCSFLLTVALYRGKLAETLFKMKQLLTFTLFCCSLAAITSCSKSINEPKEALSQKTSGTGKSNRISTTSDLTDLLTGQTWVYYEYFTDFNNNPTNLVWKTNKTGNSLNLSLNQVQFYSNGNYTEITENGITLNGTWAFLNNQTQVQVNNPLGIFVSTIQELTSNRYEWLQSGGGNYGVMVPKNQVIDTTGGRLQLLTSKPWVYTEYFTNFNQSNPSLIWKPNKTNSPLNLSQNWVKFETNGTYTEIDQNGTVYNGTWTFLNNQTQVRVFSPVGTFTSTIQTLSTDRYEWLTPDGVTYGEMVHP</sequence>
<dbReference type="InterPro" id="IPR011006">
    <property type="entry name" value="CheY-like_superfamily"/>
</dbReference>
<dbReference type="STRING" id="1703345.A3860_23900"/>
<dbReference type="SMART" id="SM00448">
    <property type="entry name" value="REC"/>
    <property type="match status" value="1"/>
</dbReference>
<dbReference type="OrthoDB" id="638281at2"/>
<protein>
    <recommendedName>
        <fullName evidence="2">Response regulatory domain-containing protein</fullName>
    </recommendedName>
</protein>
<proteinExistence type="predicted"/>
<dbReference type="Pfam" id="PF00072">
    <property type="entry name" value="Response_reg"/>
    <property type="match status" value="1"/>
</dbReference>
<dbReference type="Proteomes" id="UP000192796">
    <property type="component" value="Unassembled WGS sequence"/>
</dbReference>
<dbReference type="PANTHER" id="PTHR45526:SF1">
    <property type="entry name" value="TRANSCRIPTIONAL REGULATORY PROTEIN DCUR-RELATED"/>
    <property type="match status" value="1"/>
</dbReference>
<dbReference type="GO" id="GO:0000156">
    <property type="term" value="F:phosphorelay response regulator activity"/>
    <property type="evidence" value="ECO:0007669"/>
    <property type="project" value="TreeGrafter"/>
</dbReference>
<evidence type="ECO:0000313" key="4">
    <source>
        <dbReference type="Proteomes" id="UP000192796"/>
    </source>
</evidence>
<name>A0A1V9FYG4_9BACT</name>
<keyword evidence="4" id="KW-1185">Reference proteome</keyword>
<dbReference type="RefSeq" id="WP_081147655.1">
    <property type="nucleotide sequence ID" value="NZ_LVYD01000045.1"/>
</dbReference>
<dbReference type="PANTHER" id="PTHR45526">
    <property type="entry name" value="TRANSCRIPTIONAL REGULATORY PROTEIN DPIA"/>
    <property type="match status" value="1"/>
</dbReference>
<dbReference type="Gene3D" id="3.40.50.2300">
    <property type="match status" value="1"/>
</dbReference>
<accession>A0A1V9FYG4</accession>
<dbReference type="InterPro" id="IPR001789">
    <property type="entry name" value="Sig_transdc_resp-reg_receiver"/>
</dbReference>
<dbReference type="PROSITE" id="PS50110">
    <property type="entry name" value="RESPONSE_REGULATORY"/>
    <property type="match status" value="1"/>
</dbReference>
<dbReference type="SUPFAM" id="SSF52172">
    <property type="entry name" value="CheY-like"/>
    <property type="match status" value="1"/>
</dbReference>